<dbReference type="AlphaFoldDB" id="N1PSP0"/>
<evidence type="ECO:0000313" key="2">
    <source>
        <dbReference type="Proteomes" id="UP000016933"/>
    </source>
</evidence>
<gene>
    <name evidence="1" type="ORF">DOTSEDRAFT_70410</name>
</gene>
<protein>
    <submittedName>
        <fullName evidence="1">Uncharacterized protein</fullName>
    </submittedName>
</protein>
<organism evidence="1 2">
    <name type="scientific">Dothistroma septosporum (strain NZE10 / CBS 128990)</name>
    <name type="common">Red band needle blight fungus</name>
    <name type="synonym">Mycosphaerella pini</name>
    <dbReference type="NCBI Taxonomy" id="675120"/>
    <lineage>
        <taxon>Eukaryota</taxon>
        <taxon>Fungi</taxon>
        <taxon>Dikarya</taxon>
        <taxon>Ascomycota</taxon>
        <taxon>Pezizomycotina</taxon>
        <taxon>Dothideomycetes</taxon>
        <taxon>Dothideomycetidae</taxon>
        <taxon>Mycosphaerellales</taxon>
        <taxon>Mycosphaerellaceae</taxon>
        <taxon>Dothistroma</taxon>
    </lineage>
</organism>
<evidence type="ECO:0000313" key="1">
    <source>
        <dbReference type="EMBL" id="EME46397.1"/>
    </source>
</evidence>
<dbReference type="HOGENOM" id="CLU_2250071_0_0_1"/>
<proteinExistence type="predicted"/>
<reference evidence="2" key="1">
    <citation type="journal article" date="2012" name="PLoS Genet.">
        <title>The genomes of the fungal plant pathogens Cladosporium fulvum and Dothistroma septosporum reveal adaptation to different hosts and lifestyles but also signatures of common ancestry.</title>
        <authorList>
            <person name="de Wit P.J.G.M."/>
            <person name="van der Burgt A."/>
            <person name="Oekmen B."/>
            <person name="Stergiopoulos I."/>
            <person name="Abd-Elsalam K.A."/>
            <person name="Aerts A.L."/>
            <person name="Bahkali A.H."/>
            <person name="Beenen H.G."/>
            <person name="Chettri P."/>
            <person name="Cox M.P."/>
            <person name="Datema E."/>
            <person name="de Vries R.P."/>
            <person name="Dhillon B."/>
            <person name="Ganley A.R."/>
            <person name="Griffiths S.A."/>
            <person name="Guo Y."/>
            <person name="Hamelin R.C."/>
            <person name="Henrissat B."/>
            <person name="Kabir M.S."/>
            <person name="Jashni M.K."/>
            <person name="Kema G."/>
            <person name="Klaubauf S."/>
            <person name="Lapidus A."/>
            <person name="Levasseur A."/>
            <person name="Lindquist E."/>
            <person name="Mehrabi R."/>
            <person name="Ohm R.A."/>
            <person name="Owen T.J."/>
            <person name="Salamov A."/>
            <person name="Schwelm A."/>
            <person name="Schijlen E."/>
            <person name="Sun H."/>
            <person name="van den Burg H.A."/>
            <person name="van Ham R.C.H.J."/>
            <person name="Zhang S."/>
            <person name="Goodwin S.B."/>
            <person name="Grigoriev I.V."/>
            <person name="Collemare J."/>
            <person name="Bradshaw R.E."/>
        </authorList>
    </citation>
    <scope>NUCLEOTIDE SEQUENCE [LARGE SCALE GENOMIC DNA]</scope>
    <source>
        <strain evidence="2">NZE10 / CBS 128990</strain>
    </source>
</reference>
<sequence>MLLKAVVDTDPLGSDSSGACWYRCRLAQSPLQMQLPNIAAVLNASVHGDEGLSHHLSRELCLWHASGSNGLPPNKSSGTPPWPYHVRRLDERMALESLLESSRT</sequence>
<dbReference type="EMBL" id="KB446537">
    <property type="protein sequence ID" value="EME46397.1"/>
    <property type="molecule type" value="Genomic_DNA"/>
</dbReference>
<name>N1PSP0_DOTSN</name>
<keyword evidence="2" id="KW-1185">Reference proteome</keyword>
<accession>N1PSP0</accession>
<dbReference type="Proteomes" id="UP000016933">
    <property type="component" value="Unassembled WGS sequence"/>
</dbReference>
<reference evidence="1 2" key="2">
    <citation type="journal article" date="2012" name="PLoS Pathog.">
        <title>Diverse lifestyles and strategies of plant pathogenesis encoded in the genomes of eighteen Dothideomycetes fungi.</title>
        <authorList>
            <person name="Ohm R.A."/>
            <person name="Feau N."/>
            <person name="Henrissat B."/>
            <person name="Schoch C.L."/>
            <person name="Horwitz B.A."/>
            <person name="Barry K.W."/>
            <person name="Condon B.J."/>
            <person name="Copeland A.C."/>
            <person name="Dhillon B."/>
            <person name="Glaser F."/>
            <person name="Hesse C.N."/>
            <person name="Kosti I."/>
            <person name="LaButti K."/>
            <person name="Lindquist E.A."/>
            <person name="Lucas S."/>
            <person name="Salamov A.A."/>
            <person name="Bradshaw R.E."/>
            <person name="Ciuffetti L."/>
            <person name="Hamelin R.C."/>
            <person name="Kema G.H.J."/>
            <person name="Lawrence C."/>
            <person name="Scott J.A."/>
            <person name="Spatafora J.W."/>
            <person name="Turgeon B.G."/>
            <person name="de Wit P.J.G.M."/>
            <person name="Zhong S."/>
            <person name="Goodwin S.B."/>
            <person name="Grigoriev I.V."/>
        </authorList>
    </citation>
    <scope>NUCLEOTIDE SEQUENCE [LARGE SCALE GENOMIC DNA]</scope>
    <source>
        <strain evidence="2">NZE10 / CBS 128990</strain>
    </source>
</reference>